<dbReference type="Proteomes" id="UP000886520">
    <property type="component" value="Chromosome 23"/>
</dbReference>
<reference evidence="1" key="1">
    <citation type="submission" date="2021-01" db="EMBL/GenBank/DDBJ databases">
        <title>Adiantum capillus-veneris genome.</title>
        <authorList>
            <person name="Fang Y."/>
            <person name="Liao Q."/>
        </authorList>
    </citation>
    <scope>NUCLEOTIDE SEQUENCE</scope>
    <source>
        <strain evidence="1">H3</strain>
        <tissue evidence="1">Leaf</tissue>
    </source>
</reference>
<name>A0A9D4U4D9_ADICA</name>
<evidence type="ECO:0000313" key="1">
    <source>
        <dbReference type="EMBL" id="KAI5061399.1"/>
    </source>
</evidence>
<keyword evidence="2" id="KW-1185">Reference proteome</keyword>
<proteinExistence type="predicted"/>
<evidence type="ECO:0000313" key="2">
    <source>
        <dbReference type="Proteomes" id="UP000886520"/>
    </source>
</evidence>
<protein>
    <submittedName>
        <fullName evidence="1">Uncharacterized protein</fullName>
    </submittedName>
</protein>
<dbReference type="EMBL" id="JABFUD020000023">
    <property type="protein sequence ID" value="KAI5061399.1"/>
    <property type="molecule type" value="Genomic_DNA"/>
</dbReference>
<sequence>MPLGGWAPENGLAWWVRPPHNNGQVTKAAGKRELTGADVAEHVLRGSLEMALYPHEAGACVQHEVKGATAAANSDDPICHAIHSGFTFHNIPTQFWEFHDHMQHWLLPITTR</sequence>
<comment type="caution">
    <text evidence="1">The sequence shown here is derived from an EMBL/GenBank/DDBJ whole genome shotgun (WGS) entry which is preliminary data.</text>
</comment>
<organism evidence="1 2">
    <name type="scientific">Adiantum capillus-veneris</name>
    <name type="common">Maidenhair fern</name>
    <dbReference type="NCBI Taxonomy" id="13818"/>
    <lineage>
        <taxon>Eukaryota</taxon>
        <taxon>Viridiplantae</taxon>
        <taxon>Streptophyta</taxon>
        <taxon>Embryophyta</taxon>
        <taxon>Tracheophyta</taxon>
        <taxon>Polypodiopsida</taxon>
        <taxon>Polypodiidae</taxon>
        <taxon>Polypodiales</taxon>
        <taxon>Pteridineae</taxon>
        <taxon>Pteridaceae</taxon>
        <taxon>Vittarioideae</taxon>
        <taxon>Adiantum</taxon>
    </lineage>
</organism>
<dbReference type="AlphaFoldDB" id="A0A9D4U4D9"/>
<gene>
    <name evidence="1" type="ORF">GOP47_0023904</name>
</gene>
<accession>A0A9D4U4D9</accession>